<evidence type="ECO:0000256" key="1">
    <source>
        <dbReference type="SAM" id="MobiDB-lite"/>
    </source>
</evidence>
<reference evidence="4" key="1">
    <citation type="submission" date="2010-11" db="EMBL/GenBank/DDBJ databases">
        <title>The complete genome of Mahella australiensis DSM 15567.</title>
        <authorList>
            <consortium name="US DOE Joint Genome Institute (JGI-PGF)"/>
            <person name="Lucas S."/>
            <person name="Copeland A."/>
            <person name="Lapidus A."/>
            <person name="Bruce D."/>
            <person name="Goodwin L."/>
            <person name="Pitluck S."/>
            <person name="Kyrpides N."/>
            <person name="Mavromatis K."/>
            <person name="Pagani I."/>
            <person name="Ivanova N."/>
            <person name="Teshima H."/>
            <person name="Brettin T."/>
            <person name="Detter J.C."/>
            <person name="Han C."/>
            <person name="Tapia R."/>
            <person name="Land M."/>
            <person name="Hauser L."/>
            <person name="Markowitz V."/>
            <person name="Cheng J.-F."/>
            <person name="Hugenholtz P."/>
            <person name="Woyke T."/>
            <person name="Wu D."/>
            <person name="Spring S."/>
            <person name="Pukall R."/>
            <person name="Steenblock K."/>
            <person name="Schneider S."/>
            <person name="Klenk H.-P."/>
            <person name="Eisen J.A."/>
        </authorList>
    </citation>
    <scope>NUCLEOTIDE SEQUENCE [LARGE SCALE GENOMIC DNA]</scope>
    <source>
        <strain evidence="4">DSM 15567 / CIP 107919 / 50-1 BON</strain>
    </source>
</reference>
<name>F3ZWW4_MAHA5</name>
<dbReference type="KEGG" id="mas:Mahau_2424"/>
<sequence>MLKKSLSVLLALVIILTLTAVPAFASRDNDDDNTKHAKPDEEVELEHKKDQKPNPAKTDKDEQSTPGKTEKGSSGGGGSGSGGSSSGGSGSGGGNKGDPAAGSGNYIVDDWIFTGETETTTETKTYTDRKVLYYEWTKTAGLGAMTMVTPNTNNRTAGPRTTVKFSAVGNYTVKSVQWVQDVEVTEKHTYTRNMYKHITANGTDLVWLPQTEDPPVVTRGKPTVHPLTTQTYTIYVTDPSEDIDFPPKKPPLVTTANVEFTRDYLYTEKNLDAKTWKPFEVELTFTLTTNSKITKLEKPYHLITRYQNNGTMTVSPVEFRILSGGVGSSGVTFWAKFKYTKAGIPGKSLIYFSVTVKTNEGPLTLDLFKDAPVNTLNGRFVELPDNQHGEVYPIKTVPYRNAWGTITWQRTVN</sequence>
<dbReference type="STRING" id="697281.Mahau_2424"/>
<keyword evidence="4" id="KW-1185">Reference proteome</keyword>
<feature type="chain" id="PRO_5003309651" evidence="2">
    <location>
        <begin position="26"/>
        <end position="413"/>
    </location>
</feature>
<feature type="compositionally biased region" description="Basic and acidic residues" evidence="1">
    <location>
        <begin position="32"/>
        <end position="71"/>
    </location>
</feature>
<dbReference type="OrthoDB" id="9758793at2"/>
<reference evidence="3 4" key="2">
    <citation type="journal article" date="2011" name="Stand. Genomic Sci.">
        <title>Complete genome sequence of Mahella australiensis type strain (50-1 BON).</title>
        <authorList>
            <person name="Sikorski J."/>
            <person name="Teshima H."/>
            <person name="Nolan M."/>
            <person name="Lucas S."/>
            <person name="Hammon N."/>
            <person name="Deshpande S."/>
            <person name="Cheng J.F."/>
            <person name="Pitluck S."/>
            <person name="Liolios K."/>
            <person name="Pagani I."/>
            <person name="Ivanova N."/>
            <person name="Huntemann M."/>
            <person name="Mavromatis K."/>
            <person name="Ovchinikova G."/>
            <person name="Pati A."/>
            <person name="Tapia R."/>
            <person name="Han C."/>
            <person name="Goodwin L."/>
            <person name="Chen A."/>
            <person name="Palaniappan K."/>
            <person name="Land M."/>
            <person name="Hauser L."/>
            <person name="Ngatchou-Djao O.D."/>
            <person name="Rohde M."/>
            <person name="Pukall R."/>
            <person name="Spring S."/>
            <person name="Abt B."/>
            <person name="Goker M."/>
            <person name="Detter J.C."/>
            <person name="Woyke T."/>
            <person name="Bristow J."/>
            <person name="Markowitz V."/>
            <person name="Hugenholtz P."/>
            <person name="Eisen J.A."/>
            <person name="Kyrpides N.C."/>
            <person name="Klenk H.P."/>
            <person name="Lapidus A."/>
        </authorList>
    </citation>
    <scope>NUCLEOTIDE SEQUENCE [LARGE SCALE GENOMIC DNA]</scope>
    <source>
        <strain evidence="4">DSM 15567 / CIP 107919 / 50-1 BON</strain>
    </source>
</reference>
<organism evidence="3 4">
    <name type="scientific">Mahella australiensis (strain DSM 15567 / CIP 107919 / 50-1 BON)</name>
    <dbReference type="NCBI Taxonomy" id="697281"/>
    <lineage>
        <taxon>Bacteria</taxon>
        <taxon>Bacillati</taxon>
        <taxon>Bacillota</taxon>
        <taxon>Clostridia</taxon>
        <taxon>Thermoanaerobacterales</taxon>
        <taxon>Thermoanaerobacterales Family IV. Incertae Sedis</taxon>
        <taxon>Mahella</taxon>
    </lineage>
</organism>
<accession>F3ZWW4</accession>
<evidence type="ECO:0000313" key="3">
    <source>
        <dbReference type="EMBL" id="AEE97586.1"/>
    </source>
</evidence>
<gene>
    <name evidence="3" type="ordered locus">Mahau_2424</name>
</gene>
<keyword evidence="2" id="KW-0732">Signal</keyword>
<dbReference type="HOGENOM" id="CLU_665342_0_0_9"/>
<feature type="region of interest" description="Disordered" evidence="1">
    <location>
        <begin position="25"/>
        <end position="101"/>
    </location>
</feature>
<dbReference type="Proteomes" id="UP000008457">
    <property type="component" value="Chromosome"/>
</dbReference>
<dbReference type="EMBL" id="CP002360">
    <property type="protein sequence ID" value="AEE97586.1"/>
    <property type="molecule type" value="Genomic_DNA"/>
</dbReference>
<dbReference type="RefSeq" id="WP_013782012.1">
    <property type="nucleotide sequence ID" value="NC_015520.1"/>
</dbReference>
<dbReference type="AlphaFoldDB" id="F3ZWW4"/>
<proteinExistence type="predicted"/>
<feature type="signal peptide" evidence="2">
    <location>
        <begin position="1"/>
        <end position="25"/>
    </location>
</feature>
<protein>
    <submittedName>
        <fullName evidence="3">Uncharacterized protein</fullName>
    </submittedName>
</protein>
<feature type="compositionally biased region" description="Gly residues" evidence="1">
    <location>
        <begin position="73"/>
        <end position="96"/>
    </location>
</feature>
<evidence type="ECO:0000313" key="4">
    <source>
        <dbReference type="Proteomes" id="UP000008457"/>
    </source>
</evidence>
<evidence type="ECO:0000256" key="2">
    <source>
        <dbReference type="SAM" id="SignalP"/>
    </source>
</evidence>